<dbReference type="OrthoDB" id="266718at2759"/>
<feature type="compositionally biased region" description="Basic and acidic residues" evidence="6">
    <location>
        <begin position="1117"/>
        <end position="1128"/>
    </location>
</feature>
<keyword evidence="3" id="KW-0418">Kinase</keyword>
<feature type="compositionally biased region" description="Polar residues" evidence="6">
    <location>
        <begin position="1088"/>
        <end position="1113"/>
    </location>
</feature>
<dbReference type="EMBL" id="FN648364">
    <property type="protein sequence ID" value="CBN74341.1"/>
    <property type="molecule type" value="Genomic_DNA"/>
</dbReference>
<feature type="region of interest" description="Disordered" evidence="6">
    <location>
        <begin position="1024"/>
        <end position="1145"/>
    </location>
</feature>
<dbReference type="InterPro" id="IPR011009">
    <property type="entry name" value="Kinase-like_dom_sf"/>
</dbReference>
<keyword evidence="1" id="KW-0808">Transferase</keyword>
<dbReference type="InParanoid" id="D8LHC2"/>
<dbReference type="PROSITE" id="PS00107">
    <property type="entry name" value="PROTEIN_KINASE_ATP"/>
    <property type="match status" value="1"/>
</dbReference>
<feature type="compositionally biased region" description="Low complexity" evidence="6">
    <location>
        <begin position="1206"/>
        <end position="1222"/>
    </location>
</feature>
<feature type="domain" description="Protein kinase" evidence="7">
    <location>
        <begin position="299"/>
        <end position="562"/>
    </location>
</feature>
<feature type="region of interest" description="Disordered" evidence="6">
    <location>
        <begin position="57"/>
        <end position="170"/>
    </location>
</feature>
<feature type="compositionally biased region" description="Polar residues" evidence="6">
    <location>
        <begin position="225"/>
        <end position="235"/>
    </location>
</feature>
<evidence type="ECO:0000256" key="1">
    <source>
        <dbReference type="ARBA" id="ARBA00022679"/>
    </source>
</evidence>
<gene>
    <name evidence="8" type="primary">MPK</name>
    <name evidence="8" type="ORF">Esi_0019_0178</name>
</gene>
<feature type="compositionally biased region" description="Low complexity" evidence="6">
    <location>
        <begin position="710"/>
        <end position="721"/>
    </location>
</feature>
<evidence type="ECO:0000313" key="9">
    <source>
        <dbReference type="Proteomes" id="UP000002630"/>
    </source>
</evidence>
<feature type="region of interest" description="Disordered" evidence="6">
    <location>
        <begin position="946"/>
        <end position="1006"/>
    </location>
</feature>
<evidence type="ECO:0000256" key="2">
    <source>
        <dbReference type="ARBA" id="ARBA00022741"/>
    </source>
</evidence>
<evidence type="ECO:0000256" key="6">
    <source>
        <dbReference type="SAM" id="MobiDB-lite"/>
    </source>
</evidence>
<dbReference type="OMA" id="RMNDSAM"/>
<feature type="region of interest" description="Disordered" evidence="6">
    <location>
        <begin position="1186"/>
        <end position="1222"/>
    </location>
</feature>
<feature type="compositionally biased region" description="Low complexity" evidence="6">
    <location>
        <begin position="790"/>
        <end position="821"/>
    </location>
</feature>
<keyword evidence="4 5" id="KW-0067">ATP-binding</keyword>
<feature type="region of interest" description="Disordered" evidence="6">
    <location>
        <begin position="182"/>
        <end position="268"/>
    </location>
</feature>
<dbReference type="PROSITE" id="PS50011">
    <property type="entry name" value="PROTEIN_KINASE_DOM"/>
    <property type="match status" value="1"/>
</dbReference>
<dbReference type="STRING" id="2880.D8LHC2"/>
<protein>
    <submittedName>
        <fullName evidence="8">MEKK/MAPK-like</fullName>
    </submittedName>
</protein>
<keyword evidence="2 5" id="KW-0547">Nucleotide-binding</keyword>
<dbReference type="CDD" id="cd06606">
    <property type="entry name" value="STKc_MAPKKK"/>
    <property type="match status" value="1"/>
</dbReference>
<feature type="compositionally biased region" description="Gly residues" evidence="6">
    <location>
        <begin position="237"/>
        <end position="246"/>
    </location>
</feature>
<dbReference type="GO" id="GO:0005524">
    <property type="term" value="F:ATP binding"/>
    <property type="evidence" value="ECO:0007669"/>
    <property type="project" value="UniProtKB-UniRule"/>
</dbReference>
<sequence length="1319" mass="139591">MESRPFSQAIKKEASSGCARTSSSRSSWSTKMKMETSENDLAELLASDDGPFLIKVSVMTDQQRVPPPSPPPPPQPTNAPDPRIPPARGRGASPASVHPDDIFQQQSLGAERPVLVEHRVPLQQQLQGYRDHQHEQKDRPEHRCGEKKMKEPQYASGWGGDSAGPPVDAAAVMSVARQYLDQEQRRQALRRRRRSSSASEARESSASSSPAGTAEDGSNVLERLATTSSCNSSSPRAGGGGGGGGDFVTSPPPHRGAGGGDGWRGAFRVGPKVPEVTRGLGHEGPNPWRRGEDVDPVRWLRGDIIGAGAFGTVHLGLNLDTGELMAVKSISLDRGDMTSRDAKAFENETAMLRDNRHENIVKSYGSSIKGNTMFIFLEYMPGGSVRGLLDRFGGFEEHISVLYTEQLMQGLSFLHKNGVAHRDIKCANCLVNQRGAIKLADFGMSKRIVGLSGTSGTSGVQSVKGTPFWMAPEVLQVQDLKDGWIKADVWSLGATVLEMLTGSPPWDNIGPLAAMFKISCTRDLPEIPKSVSPLVQDLLRQCFSRDPSLRPTASELLRHAVVAEVLTTRSLPAFRPAPHKRTTVVPSTAREYAIPSLQLSQRPDHSAISTASSNNTRGSSSKNRGNGNDKHGRSNKITTNHPIGRFTLSVDSTDGMNNNSRAEPHDDYGGMIPTPAAATAGLNGVTATGNNDRDGGRSVASNERGRGHSDASSGSSDCGGSYYRPHQYPIPQQAATPMDLLTSQPPPRTTWSSGGGVLPRAGDAAGWPPAAASAKADLTPTVEEGKESQSGSEVGTRSGSGESTGDSTSTLSFHQQCQQHHQQNRKGSGDAGGGVVTSCSGPSQDGPLSERFSPNPLAVHQRQRNHCGGETVLDWVPANASQEAQGGVGRKGSPDSYTNGSETEWGSARMNDSAMDDASKAGSFARADDNSSPASAMLRACAGAAATEPAPSTASVSSRNPGSGGGGGCETGDRGDETDRRDEPAPERQEDRGGSNGTTGGAAAAVAAKEAVWGGNQAEASLWRPPPLVSGHGEWGWRNGIPLRGGRLPPSRRTSRVEGGAIMAEDSPNSSASLGSGVRNSRDWLNDSRWTNSDTAPSSSHRLESTDTTGSTIRRQKSSEAPRLRLQDSDPSPAVENHSFNSERNHFMVERAQTVLPVDNGARISAAAATASAAPAYTVAAPATGFRGDVHDRRSGGRTRKASYPSLAPRSESGASSSSSKSAIAARASEWKRRIQERGLGAKAEELAAFRHNANLSLGVGSMTSTQIAAVSDFRSSTISSTVIERPRYPTAELDTRRTWTLVAWAAPLTAWIPAVTAA</sequence>
<feature type="binding site" evidence="5">
    <location>
        <position position="328"/>
    </location>
    <ligand>
        <name>ATP</name>
        <dbReference type="ChEBI" id="CHEBI:30616"/>
    </ligand>
</feature>
<keyword evidence="9" id="KW-1185">Reference proteome</keyword>
<dbReference type="PANTHER" id="PTHR48016:SF56">
    <property type="entry name" value="MAPKK KINASE"/>
    <property type="match status" value="1"/>
</dbReference>
<feature type="compositionally biased region" description="Polar residues" evidence="6">
    <location>
        <begin position="649"/>
        <end position="661"/>
    </location>
</feature>
<feature type="region of interest" description="Disordered" evidence="6">
    <location>
        <begin position="595"/>
        <end position="864"/>
    </location>
</feature>
<evidence type="ECO:0000256" key="3">
    <source>
        <dbReference type="ARBA" id="ARBA00022777"/>
    </source>
</evidence>
<feature type="compositionally biased region" description="Polar residues" evidence="6">
    <location>
        <begin position="895"/>
        <end position="904"/>
    </location>
</feature>
<feature type="compositionally biased region" description="Basic and acidic residues" evidence="6">
    <location>
        <begin position="971"/>
        <end position="993"/>
    </location>
</feature>
<dbReference type="Proteomes" id="UP000002630">
    <property type="component" value="Linkage Group LG25"/>
</dbReference>
<evidence type="ECO:0000256" key="4">
    <source>
        <dbReference type="ARBA" id="ARBA00022840"/>
    </source>
</evidence>
<dbReference type="InterPro" id="IPR050538">
    <property type="entry name" value="MAP_kinase_kinase_kinase"/>
</dbReference>
<feature type="region of interest" description="Disordered" evidence="6">
    <location>
        <begin position="882"/>
        <end position="931"/>
    </location>
</feature>
<dbReference type="InterPro" id="IPR000719">
    <property type="entry name" value="Prot_kinase_dom"/>
</dbReference>
<evidence type="ECO:0000313" key="8">
    <source>
        <dbReference type="EMBL" id="CBN74341.1"/>
    </source>
</evidence>
<feature type="compositionally biased region" description="Low complexity" evidence="6">
    <location>
        <begin position="761"/>
        <end position="777"/>
    </location>
</feature>
<proteinExistence type="predicted"/>
<accession>D8LHC2</accession>
<feature type="compositionally biased region" description="Low complexity" evidence="6">
    <location>
        <begin position="15"/>
        <end position="30"/>
    </location>
</feature>
<reference evidence="8 9" key="1">
    <citation type="journal article" date="2010" name="Nature">
        <title>The Ectocarpus genome and the independent evolution of multicellularity in brown algae.</title>
        <authorList>
            <person name="Cock J.M."/>
            <person name="Sterck L."/>
            <person name="Rouze P."/>
            <person name="Scornet D."/>
            <person name="Allen A.E."/>
            <person name="Amoutzias G."/>
            <person name="Anthouard V."/>
            <person name="Artiguenave F."/>
            <person name="Aury J.M."/>
            <person name="Badger J.H."/>
            <person name="Beszteri B."/>
            <person name="Billiau K."/>
            <person name="Bonnet E."/>
            <person name="Bothwell J.H."/>
            <person name="Bowler C."/>
            <person name="Boyen C."/>
            <person name="Brownlee C."/>
            <person name="Carrano C.J."/>
            <person name="Charrier B."/>
            <person name="Cho G.Y."/>
            <person name="Coelho S.M."/>
            <person name="Collen J."/>
            <person name="Corre E."/>
            <person name="Da Silva C."/>
            <person name="Delage L."/>
            <person name="Delaroque N."/>
            <person name="Dittami S.M."/>
            <person name="Doulbeau S."/>
            <person name="Elias M."/>
            <person name="Farnham G."/>
            <person name="Gachon C.M."/>
            <person name="Gschloessl B."/>
            <person name="Heesch S."/>
            <person name="Jabbari K."/>
            <person name="Jubin C."/>
            <person name="Kawai H."/>
            <person name="Kimura K."/>
            <person name="Kloareg B."/>
            <person name="Kupper F.C."/>
            <person name="Lang D."/>
            <person name="Le Bail A."/>
            <person name="Leblanc C."/>
            <person name="Lerouge P."/>
            <person name="Lohr M."/>
            <person name="Lopez P.J."/>
            <person name="Martens C."/>
            <person name="Maumus F."/>
            <person name="Michel G."/>
            <person name="Miranda-Saavedra D."/>
            <person name="Morales J."/>
            <person name="Moreau H."/>
            <person name="Motomura T."/>
            <person name="Nagasato C."/>
            <person name="Napoli C.A."/>
            <person name="Nelson D.R."/>
            <person name="Nyvall-Collen P."/>
            <person name="Peters A.F."/>
            <person name="Pommier C."/>
            <person name="Potin P."/>
            <person name="Poulain J."/>
            <person name="Quesneville H."/>
            <person name="Read B."/>
            <person name="Rensing S.A."/>
            <person name="Ritter A."/>
            <person name="Rousvoal S."/>
            <person name="Samanta M."/>
            <person name="Samson G."/>
            <person name="Schroeder D.C."/>
            <person name="Segurens B."/>
            <person name="Strittmatter M."/>
            <person name="Tonon T."/>
            <person name="Tregear J.W."/>
            <person name="Valentin K."/>
            <person name="von Dassow P."/>
            <person name="Yamagishi T."/>
            <person name="Van de Peer Y."/>
            <person name="Wincker P."/>
        </authorList>
    </citation>
    <scope>NUCLEOTIDE SEQUENCE [LARGE SCALE GENOMIC DNA]</scope>
    <source>
        <strain evidence="9">Ec32 / CCAP1310/4</strain>
    </source>
</reference>
<feature type="compositionally biased region" description="Pro residues" evidence="6">
    <location>
        <begin position="65"/>
        <end position="85"/>
    </location>
</feature>
<dbReference type="SMART" id="SM00220">
    <property type="entry name" value="S_TKc"/>
    <property type="match status" value="1"/>
</dbReference>
<dbReference type="Pfam" id="PF00069">
    <property type="entry name" value="Pkinase"/>
    <property type="match status" value="1"/>
</dbReference>
<feature type="compositionally biased region" description="Polar residues" evidence="6">
    <location>
        <begin position="597"/>
        <end position="626"/>
    </location>
</feature>
<dbReference type="InterPro" id="IPR008271">
    <property type="entry name" value="Ser/Thr_kinase_AS"/>
</dbReference>
<dbReference type="PROSITE" id="PS00108">
    <property type="entry name" value="PROTEIN_KINASE_ST"/>
    <property type="match status" value="1"/>
</dbReference>
<dbReference type="GO" id="GO:0004672">
    <property type="term" value="F:protein kinase activity"/>
    <property type="evidence" value="ECO:0007669"/>
    <property type="project" value="InterPro"/>
</dbReference>
<dbReference type="Gene3D" id="1.10.510.10">
    <property type="entry name" value="Transferase(Phosphotransferase) domain 1"/>
    <property type="match status" value="1"/>
</dbReference>
<dbReference type="SUPFAM" id="SSF56112">
    <property type="entry name" value="Protein kinase-like (PK-like)"/>
    <property type="match status" value="1"/>
</dbReference>
<evidence type="ECO:0000259" key="7">
    <source>
        <dbReference type="PROSITE" id="PS50011"/>
    </source>
</evidence>
<feature type="region of interest" description="Disordered" evidence="6">
    <location>
        <begin position="1"/>
        <end position="44"/>
    </location>
</feature>
<feature type="compositionally biased region" description="Low complexity" evidence="6">
    <location>
        <begin position="946"/>
        <end position="958"/>
    </location>
</feature>
<organism evidence="8 9">
    <name type="scientific">Ectocarpus siliculosus</name>
    <name type="common">Brown alga</name>
    <name type="synonym">Conferva siliculosa</name>
    <dbReference type="NCBI Taxonomy" id="2880"/>
    <lineage>
        <taxon>Eukaryota</taxon>
        <taxon>Sar</taxon>
        <taxon>Stramenopiles</taxon>
        <taxon>Ochrophyta</taxon>
        <taxon>PX clade</taxon>
        <taxon>Phaeophyceae</taxon>
        <taxon>Ectocarpales</taxon>
        <taxon>Ectocarpaceae</taxon>
        <taxon>Ectocarpus</taxon>
    </lineage>
</organism>
<name>D8LHC2_ECTSI</name>
<feature type="compositionally biased region" description="Basic and acidic residues" evidence="6">
    <location>
        <begin position="129"/>
        <end position="151"/>
    </location>
</feature>
<dbReference type="EMBL" id="FN649750">
    <property type="protein sequence ID" value="CBN74341.1"/>
    <property type="molecule type" value="Genomic_DNA"/>
</dbReference>
<dbReference type="InterPro" id="IPR017441">
    <property type="entry name" value="Protein_kinase_ATP_BS"/>
</dbReference>
<feature type="compositionally biased region" description="Low complexity" evidence="6">
    <location>
        <begin position="196"/>
        <end position="209"/>
    </location>
</feature>
<dbReference type="PANTHER" id="PTHR48016">
    <property type="entry name" value="MAP KINASE KINASE KINASE SSK2-RELATED-RELATED"/>
    <property type="match status" value="1"/>
</dbReference>
<evidence type="ECO:0000256" key="5">
    <source>
        <dbReference type="PROSITE-ProRule" id="PRU10141"/>
    </source>
</evidence>
<dbReference type="eggNOG" id="KOG0198">
    <property type="taxonomic scope" value="Eukaryota"/>
</dbReference>